<feature type="transmembrane region" description="Helical" evidence="1">
    <location>
        <begin position="90"/>
        <end position="108"/>
    </location>
</feature>
<evidence type="ECO:0000313" key="3">
    <source>
        <dbReference type="Proteomes" id="UP000007013"/>
    </source>
</evidence>
<evidence type="ECO:0000313" key="2">
    <source>
        <dbReference type="EMBL" id="ACB76977.1"/>
    </source>
</evidence>
<evidence type="ECO:0000256" key="1">
    <source>
        <dbReference type="SAM" id="Phobius"/>
    </source>
</evidence>
<keyword evidence="1" id="KW-1133">Transmembrane helix</keyword>
<keyword evidence="3" id="KW-1185">Reference proteome</keyword>
<keyword evidence="1" id="KW-0812">Transmembrane</keyword>
<name>B1ZXI2_OPITP</name>
<dbReference type="Proteomes" id="UP000007013">
    <property type="component" value="Chromosome"/>
</dbReference>
<reference evidence="2 3" key="1">
    <citation type="journal article" date="2011" name="J. Bacteriol.">
        <title>Genome sequence of the verrucomicrobium Opitutus terrae PB90-1, an abundant inhabitant of rice paddy soil ecosystems.</title>
        <authorList>
            <person name="van Passel M.W."/>
            <person name="Kant R."/>
            <person name="Palva A."/>
            <person name="Copeland A."/>
            <person name="Lucas S."/>
            <person name="Lapidus A."/>
            <person name="Glavina del Rio T."/>
            <person name="Pitluck S."/>
            <person name="Goltsman E."/>
            <person name="Clum A."/>
            <person name="Sun H."/>
            <person name="Schmutz J."/>
            <person name="Larimer F.W."/>
            <person name="Land M.L."/>
            <person name="Hauser L."/>
            <person name="Kyrpides N."/>
            <person name="Mikhailova N."/>
            <person name="Richardson P.P."/>
            <person name="Janssen P.H."/>
            <person name="de Vos W.M."/>
            <person name="Smidt H."/>
        </authorList>
    </citation>
    <scope>NUCLEOTIDE SEQUENCE [LARGE SCALE GENOMIC DNA]</scope>
    <source>
        <strain evidence="3">DSM 11246 / JCM 15787 / PB90-1</strain>
    </source>
</reference>
<dbReference type="AlphaFoldDB" id="B1ZXI2"/>
<organism evidence="2 3">
    <name type="scientific">Opitutus terrae (strain DSM 11246 / JCM 15787 / PB90-1)</name>
    <dbReference type="NCBI Taxonomy" id="452637"/>
    <lineage>
        <taxon>Bacteria</taxon>
        <taxon>Pseudomonadati</taxon>
        <taxon>Verrucomicrobiota</taxon>
        <taxon>Opitutia</taxon>
        <taxon>Opitutales</taxon>
        <taxon>Opitutaceae</taxon>
        <taxon>Opitutus</taxon>
    </lineage>
</organism>
<gene>
    <name evidence="2" type="ordered locus">Oter_3702</name>
</gene>
<evidence type="ECO:0008006" key="4">
    <source>
        <dbReference type="Google" id="ProtNLM"/>
    </source>
</evidence>
<dbReference type="HOGENOM" id="CLU_140310_0_0_0"/>
<dbReference type="STRING" id="452637.Oter_3702"/>
<dbReference type="KEGG" id="ote:Oter_3702"/>
<proteinExistence type="predicted"/>
<dbReference type="EMBL" id="CP001032">
    <property type="protein sequence ID" value="ACB76977.1"/>
    <property type="molecule type" value="Genomic_DNA"/>
</dbReference>
<protein>
    <recommendedName>
        <fullName evidence="4">tRNA (5-methylaminomethyl-2-thiouridylate)-methyltransferase</fullName>
    </recommendedName>
</protein>
<keyword evidence="1" id="KW-0472">Membrane</keyword>
<sequence>MALTQSIHPSSTLPAEHNVVHTTQLTLKILFTAVPIVAGLDKFTNLLANWETYLNPLALRIVPVSAATFMGIVGVIEIIAGILVFLKPRIGGLVVAAWLIAISLQLILWGRFLDVAVRDIVIALGGALTLARLTPFAAESARISQR</sequence>
<accession>B1ZXI2</accession>
<dbReference type="RefSeq" id="WP_012376506.1">
    <property type="nucleotide sequence ID" value="NC_010571.1"/>
</dbReference>
<dbReference type="eggNOG" id="ENOG5032QYG">
    <property type="taxonomic scope" value="Bacteria"/>
</dbReference>
<feature type="transmembrane region" description="Helical" evidence="1">
    <location>
        <begin position="57"/>
        <end position="83"/>
    </location>
</feature>